<sequence length="100" mass="11577">MSAEHVFSLVFGRVEDIQDLTFTLARTEEGETIPTFKVLLPNDCEAITEYNLAPYFRNAETVHSIYVEPTLATTQNMDAIRTWLKEQKKNTEVKVLRIRE</sequence>
<dbReference type="EMBL" id="PSRQ01000053">
    <property type="protein sequence ID" value="PWU22877.1"/>
    <property type="molecule type" value="Genomic_DNA"/>
</dbReference>
<dbReference type="Proteomes" id="UP000246104">
    <property type="component" value="Unassembled WGS sequence"/>
</dbReference>
<name>A0A317JNX8_9BACT</name>
<reference evidence="1 2" key="1">
    <citation type="submission" date="2018-02" db="EMBL/GenBank/DDBJ databases">
        <title>Genomic Reconstructions from Amazon Rainforest and Pasture Soil Reveal Novel Insights into the Physiology of Candidate Phyla in Tropical Sites.</title>
        <authorList>
            <person name="Kroeger M.E."/>
            <person name="Delmont T."/>
            <person name="Eren A.M."/>
            <person name="Guo J."/>
            <person name="Meyer K.M."/>
            <person name="Khan K."/>
            <person name="Rodrigues J.L.M."/>
            <person name="Bohannan B.J.M."/>
            <person name="Tringe S."/>
            <person name="Borges C.D."/>
            <person name="Tiedje J."/>
            <person name="Tsai S.M."/>
            <person name="Nusslein K."/>
        </authorList>
    </citation>
    <scope>NUCLEOTIDE SEQUENCE [LARGE SCALE GENOMIC DNA]</scope>
    <source>
        <strain evidence="1">Amazon FNV 2010 28 9</strain>
    </source>
</reference>
<comment type="caution">
    <text evidence="1">The sequence shown here is derived from an EMBL/GenBank/DDBJ whole genome shotgun (WGS) entry which is preliminary data.</text>
</comment>
<evidence type="ECO:0000313" key="2">
    <source>
        <dbReference type="Proteomes" id="UP000246104"/>
    </source>
</evidence>
<gene>
    <name evidence="1" type="ORF">C5B42_04815</name>
</gene>
<dbReference type="AlphaFoldDB" id="A0A317JNX8"/>
<proteinExistence type="predicted"/>
<protein>
    <submittedName>
        <fullName evidence="1">Uncharacterized protein</fullName>
    </submittedName>
</protein>
<organism evidence="1 2">
    <name type="scientific">Candidatus Cerribacteria bacterium 'Amazon FNV 2010 28 9'</name>
    <dbReference type="NCBI Taxonomy" id="2081795"/>
    <lineage>
        <taxon>Bacteria</taxon>
        <taxon>Candidatus Cerribacteria</taxon>
    </lineage>
</organism>
<evidence type="ECO:0000313" key="1">
    <source>
        <dbReference type="EMBL" id="PWU22877.1"/>
    </source>
</evidence>
<accession>A0A317JNX8</accession>